<keyword evidence="1" id="KW-1133">Transmembrane helix</keyword>
<proteinExistence type="predicted"/>
<gene>
    <name evidence="2" type="ORF">LMG3458_05493</name>
</gene>
<keyword evidence="1" id="KW-0812">Transmembrane</keyword>
<organism evidence="2 3">
    <name type="scientific">Achromobacter deleyi</name>
    <dbReference type="NCBI Taxonomy" id="1353891"/>
    <lineage>
        <taxon>Bacteria</taxon>
        <taxon>Pseudomonadati</taxon>
        <taxon>Pseudomonadota</taxon>
        <taxon>Betaproteobacteria</taxon>
        <taxon>Burkholderiales</taxon>
        <taxon>Alcaligenaceae</taxon>
        <taxon>Achromobacter</taxon>
    </lineage>
</organism>
<dbReference type="Proteomes" id="UP000494111">
    <property type="component" value="Unassembled WGS sequence"/>
</dbReference>
<dbReference type="AlphaFoldDB" id="A0A6S7ALP3"/>
<evidence type="ECO:0000256" key="1">
    <source>
        <dbReference type="SAM" id="Phobius"/>
    </source>
</evidence>
<evidence type="ECO:0000313" key="3">
    <source>
        <dbReference type="Proteomes" id="UP000494111"/>
    </source>
</evidence>
<name>A0A6S7ALP3_9BURK</name>
<feature type="transmembrane region" description="Helical" evidence="1">
    <location>
        <begin position="66"/>
        <end position="86"/>
    </location>
</feature>
<feature type="transmembrane region" description="Helical" evidence="1">
    <location>
        <begin position="40"/>
        <end position="60"/>
    </location>
</feature>
<accession>A0A6S7ALP3</accession>
<dbReference type="EMBL" id="CADIJO010000030">
    <property type="protein sequence ID" value="CAB3738137.1"/>
    <property type="molecule type" value="Genomic_DNA"/>
</dbReference>
<sequence>MELWQNMGAGPNFFPMNPMSPGRVDFRGACRAARSQWRPFLLGVLMVFLVALTCYLYLHGSERAERAALAIGGTFIGMLGVAWWVCRR</sequence>
<evidence type="ECO:0000313" key="2">
    <source>
        <dbReference type="EMBL" id="CAB3738137.1"/>
    </source>
</evidence>
<reference evidence="2 3" key="1">
    <citation type="submission" date="2020-04" db="EMBL/GenBank/DDBJ databases">
        <authorList>
            <person name="De Canck E."/>
        </authorList>
    </citation>
    <scope>NUCLEOTIDE SEQUENCE [LARGE SCALE GENOMIC DNA]</scope>
    <source>
        <strain evidence="2 3">LMG 3458</strain>
    </source>
</reference>
<protein>
    <submittedName>
        <fullName evidence="2">Uncharacterized protein</fullName>
    </submittedName>
</protein>
<keyword evidence="1" id="KW-0472">Membrane</keyword>